<dbReference type="AlphaFoldDB" id="A0AA40BYP7"/>
<dbReference type="Proteomes" id="UP001175000">
    <property type="component" value="Unassembled WGS sequence"/>
</dbReference>
<keyword evidence="3" id="KW-1185">Reference proteome</keyword>
<accession>A0AA40BYP7</accession>
<name>A0AA40BYP7_9PEZI</name>
<dbReference type="EMBL" id="JAULSU010000004">
    <property type="protein sequence ID" value="KAK0618816.1"/>
    <property type="molecule type" value="Genomic_DNA"/>
</dbReference>
<comment type="caution">
    <text evidence="2">The sequence shown here is derived from an EMBL/GenBank/DDBJ whole genome shotgun (WGS) entry which is preliminary data.</text>
</comment>
<evidence type="ECO:0000256" key="1">
    <source>
        <dbReference type="SAM" id="MobiDB-lite"/>
    </source>
</evidence>
<organism evidence="2 3">
    <name type="scientific">Immersiella caudata</name>
    <dbReference type="NCBI Taxonomy" id="314043"/>
    <lineage>
        <taxon>Eukaryota</taxon>
        <taxon>Fungi</taxon>
        <taxon>Dikarya</taxon>
        <taxon>Ascomycota</taxon>
        <taxon>Pezizomycotina</taxon>
        <taxon>Sordariomycetes</taxon>
        <taxon>Sordariomycetidae</taxon>
        <taxon>Sordariales</taxon>
        <taxon>Lasiosphaeriaceae</taxon>
        <taxon>Immersiella</taxon>
    </lineage>
</organism>
<reference evidence="2" key="1">
    <citation type="submission" date="2023-06" db="EMBL/GenBank/DDBJ databases">
        <title>Genome-scale phylogeny and comparative genomics of the fungal order Sordariales.</title>
        <authorList>
            <consortium name="Lawrence Berkeley National Laboratory"/>
            <person name="Hensen N."/>
            <person name="Bonometti L."/>
            <person name="Westerberg I."/>
            <person name="Brannstrom I.O."/>
            <person name="Guillou S."/>
            <person name="Cros-Aarteil S."/>
            <person name="Calhoun S."/>
            <person name="Haridas S."/>
            <person name="Kuo A."/>
            <person name="Mondo S."/>
            <person name="Pangilinan J."/>
            <person name="Riley R."/>
            <person name="Labutti K."/>
            <person name="Andreopoulos B."/>
            <person name="Lipzen A."/>
            <person name="Chen C."/>
            <person name="Yanf M."/>
            <person name="Daum C."/>
            <person name="Ng V."/>
            <person name="Clum A."/>
            <person name="Steindorff A."/>
            <person name="Ohm R."/>
            <person name="Martin F."/>
            <person name="Silar P."/>
            <person name="Natvig D."/>
            <person name="Lalanne C."/>
            <person name="Gautier V."/>
            <person name="Ament-Velasquez S.L."/>
            <person name="Kruys A."/>
            <person name="Hutchinson M.I."/>
            <person name="Powell A.J."/>
            <person name="Barry K."/>
            <person name="Miller A.N."/>
            <person name="Grigoriev I.V."/>
            <person name="Debuchy R."/>
            <person name="Gladieux P."/>
            <person name="Thoren M.H."/>
            <person name="Johannesson H."/>
        </authorList>
    </citation>
    <scope>NUCLEOTIDE SEQUENCE</scope>
    <source>
        <strain evidence="2">CBS 606.72</strain>
    </source>
</reference>
<feature type="compositionally biased region" description="Polar residues" evidence="1">
    <location>
        <begin position="94"/>
        <end position="105"/>
    </location>
</feature>
<gene>
    <name evidence="2" type="ORF">B0T14DRAFT_565726</name>
</gene>
<feature type="compositionally biased region" description="Basic and acidic residues" evidence="1">
    <location>
        <begin position="106"/>
        <end position="116"/>
    </location>
</feature>
<evidence type="ECO:0000313" key="2">
    <source>
        <dbReference type="EMBL" id="KAK0618816.1"/>
    </source>
</evidence>
<evidence type="ECO:0000313" key="3">
    <source>
        <dbReference type="Proteomes" id="UP001175000"/>
    </source>
</evidence>
<proteinExistence type="predicted"/>
<sequence>MGHLEIQIVGDPDDEGIAGEVNVVVTQKRVGSATATAIRDAVVDRMGAACAPEEVVSLEDLGLDDYPRTAVGEARKHKLAALVKAYRRLRSDGGNPTPSDSANNESHAHSPTDAEGRISSTLDRLVRIWSQIIGIYDEQKRLSPDTDVKTLPVDSFGLLPFDKTSEDGKLVGGNAQSGEPLPRVLQRLKTWWFILTESPSLFHLTKEVATEAVRGCGLSWKDVRAVMRASDLSAVSFRLRRSLHRAILNNLMMVSFIVADAKKLVRNLALHVQVDFDEAFLDEAFLDKFVLADAGMVKTDSDMVDSPSSNTTLDVTTLCTRISKAF</sequence>
<feature type="region of interest" description="Disordered" evidence="1">
    <location>
        <begin position="89"/>
        <end position="116"/>
    </location>
</feature>
<protein>
    <submittedName>
        <fullName evidence="2">Uncharacterized protein</fullName>
    </submittedName>
</protein>